<keyword evidence="2" id="KW-0645">Protease</keyword>
<evidence type="ECO:0000256" key="4">
    <source>
        <dbReference type="ARBA" id="ARBA00022807"/>
    </source>
</evidence>
<accession>A0A174EGX4</accession>
<evidence type="ECO:0000256" key="2">
    <source>
        <dbReference type="ARBA" id="ARBA00022670"/>
    </source>
</evidence>
<dbReference type="InterPro" id="IPR051202">
    <property type="entry name" value="Peptidase_C40"/>
</dbReference>
<keyword evidence="5" id="KW-0732">Signal</keyword>
<dbReference type="EMBL" id="CYZO01000036">
    <property type="protein sequence ID" value="CUO35689.1"/>
    <property type="molecule type" value="Genomic_DNA"/>
</dbReference>
<evidence type="ECO:0000313" key="8">
    <source>
        <dbReference type="EMBL" id="CUO35689.1"/>
    </source>
</evidence>
<feature type="signal peptide" evidence="5">
    <location>
        <begin position="1"/>
        <end position="30"/>
    </location>
</feature>
<dbReference type="InterPro" id="IPR000064">
    <property type="entry name" value="NLP_P60_dom"/>
</dbReference>
<evidence type="ECO:0000256" key="3">
    <source>
        <dbReference type="ARBA" id="ARBA00022801"/>
    </source>
</evidence>
<proteinExistence type="inferred from homology"/>
<organism evidence="8 9">
    <name type="scientific">[Ruminococcus] torques</name>
    <dbReference type="NCBI Taxonomy" id="33039"/>
    <lineage>
        <taxon>Bacteria</taxon>
        <taxon>Bacillati</taxon>
        <taxon>Bacillota</taxon>
        <taxon>Clostridia</taxon>
        <taxon>Lachnospirales</taxon>
        <taxon>Lachnospiraceae</taxon>
        <taxon>Mediterraneibacter</taxon>
    </lineage>
</organism>
<evidence type="ECO:0000259" key="6">
    <source>
        <dbReference type="PROSITE" id="PS51781"/>
    </source>
</evidence>
<evidence type="ECO:0000256" key="1">
    <source>
        <dbReference type="ARBA" id="ARBA00007074"/>
    </source>
</evidence>
<dbReference type="Pfam" id="PF00877">
    <property type="entry name" value="NLPC_P60"/>
    <property type="match status" value="1"/>
</dbReference>
<dbReference type="Proteomes" id="UP000095787">
    <property type="component" value="Unassembled WGS sequence"/>
</dbReference>
<evidence type="ECO:0000256" key="5">
    <source>
        <dbReference type="SAM" id="SignalP"/>
    </source>
</evidence>
<dbReference type="PANTHER" id="PTHR47053">
    <property type="entry name" value="MUREIN DD-ENDOPEPTIDASE MEPH-RELATED"/>
    <property type="match status" value="1"/>
</dbReference>
<reference evidence="8 9" key="1">
    <citation type="submission" date="2015-09" db="EMBL/GenBank/DDBJ databases">
        <authorList>
            <consortium name="Pathogen Informatics"/>
        </authorList>
    </citation>
    <scope>NUCLEOTIDE SEQUENCE [LARGE SCALE GENOMIC DNA]</scope>
    <source>
        <strain evidence="8 9">2789STDY5834841</strain>
    </source>
</reference>
<feature type="domain" description="NlpC/P60" evidence="7">
    <location>
        <begin position="268"/>
        <end position="381"/>
    </location>
</feature>
<dbReference type="GO" id="GO:0008234">
    <property type="term" value="F:cysteine-type peptidase activity"/>
    <property type="evidence" value="ECO:0007669"/>
    <property type="project" value="UniProtKB-KW"/>
</dbReference>
<feature type="chain" id="PRO_5008020736" evidence="5">
    <location>
        <begin position="31"/>
        <end position="381"/>
    </location>
</feature>
<comment type="similarity">
    <text evidence="1">Belongs to the peptidase C40 family.</text>
</comment>
<protein>
    <submittedName>
        <fullName evidence="8">Probable endopeptidase cgR_2070</fullName>
        <ecNumber evidence="8">3.4.-.-</ecNumber>
    </submittedName>
</protein>
<dbReference type="EC" id="3.4.-.-" evidence="8"/>
<sequence>MKKPHTKARGILFAAAGMFLIPGSVSEVSAAERKDEQPFIQASGIESVLEKCYETEVKDNINLYLVPTEEGEYLNMAFSDTKEFTYIRNAPDDSGDWVGKLYKDSAAQVLEYLDGWTKIRSGSAEGYVPEDALFTGEEAQARAQEYEKDTVTVTAYVLNVREGCGTDSKILTQIKKGEVYETVGEATGGWYPVKVGDKSGWVSGDYVIAETSYSYGETKEEEEKRIAEEEAQEKMAASVVCGAVGRPGTRPVGAVSQGRVNTPSQAPGTPGQAVIDYACQFIGNPYVWGGTSLTNGADCSGFVQSVYAHFGVSLPRTTYDMVNSGYAVSYEEALPGDLILYDGHVGLYMGDGTIVNAMNEADGIGICSATYTDIIAVRRVL</sequence>
<dbReference type="PROSITE" id="PS51781">
    <property type="entry name" value="SH3B"/>
    <property type="match status" value="1"/>
</dbReference>
<dbReference type="SMART" id="SM00287">
    <property type="entry name" value="SH3b"/>
    <property type="match status" value="2"/>
</dbReference>
<evidence type="ECO:0000313" key="9">
    <source>
        <dbReference type="Proteomes" id="UP000095787"/>
    </source>
</evidence>
<dbReference type="PANTHER" id="PTHR47053:SF1">
    <property type="entry name" value="MUREIN DD-ENDOPEPTIDASE MEPH-RELATED"/>
    <property type="match status" value="1"/>
</dbReference>
<dbReference type="Gene3D" id="3.90.1720.10">
    <property type="entry name" value="endopeptidase domain like (from Nostoc punctiforme)"/>
    <property type="match status" value="1"/>
</dbReference>
<dbReference type="PROSITE" id="PS51935">
    <property type="entry name" value="NLPC_P60"/>
    <property type="match status" value="1"/>
</dbReference>
<name>A0A174EGX4_9FIRM</name>
<dbReference type="SUPFAM" id="SSF54001">
    <property type="entry name" value="Cysteine proteinases"/>
    <property type="match status" value="1"/>
</dbReference>
<feature type="domain" description="SH3b" evidence="6">
    <location>
        <begin position="148"/>
        <end position="211"/>
    </location>
</feature>
<dbReference type="RefSeq" id="WP_055159343.1">
    <property type="nucleotide sequence ID" value="NZ_CYZO01000036.1"/>
</dbReference>
<evidence type="ECO:0000259" key="7">
    <source>
        <dbReference type="PROSITE" id="PS51935"/>
    </source>
</evidence>
<dbReference type="GO" id="GO:0006508">
    <property type="term" value="P:proteolysis"/>
    <property type="evidence" value="ECO:0007669"/>
    <property type="project" value="UniProtKB-KW"/>
</dbReference>
<dbReference type="InterPro" id="IPR038765">
    <property type="entry name" value="Papain-like_cys_pep_sf"/>
</dbReference>
<gene>
    <name evidence="8" type="ORF">ERS852456_02331</name>
</gene>
<keyword evidence="4" id="KW-0788">Thiol protease</keyword>
<dbReference type="InterPro" id="IPR003646">
    <property type="entry name" value="SH3-like_bac-type"/>
</dbReference>
<dbReference type="Gene3D" id="2.30.30.40">
    <property type="entry name" value="SH3 Domains"/>
    <property type="match status" value="2"/>
</dbReference>
<dbReference type="AlphaFoldDB" id="A0A174EGX4"/>
<dbReference type="Pfam" id="PF08239">
    <property type="entry name" value="SH3_3"/>
    <property type="match status" value="1"/>
</dbReference>
<keyword evidence="3 8" id="KW-0378">Hydrolase</keyword>